<evidence type="ECO:0000256" key="1">
    <source>
        <dbReference type="ARBA" id="ARBA00009437"/>
    </source>
</evidence>
<dbReference type="GO" id="GO:0003700">
    <property type="term" value="F:DNA-binding transcription factor activity"/>
    <property type="evidence" value="ECO:0007669"/>
    <property type="project" value="InterPro"/>
</dbReference>
<protein>
    <submittedName>
        <fullName evidence="6">Transcriptional regulator</fullName>
    </submittedName>
</protein>
<keyword evidence="7" id="KW-1185">Reference proteome</keyword>
<dbReference type="AlphaFoldDB" id="A0A8J2YZX2"/>
<dbReference type="Gene3D" id="3.40.190.10">
    <property type="entry name" value="Periplasmic binding protein-like II"/>
    <property type="match status" value="2"/>
</dbReference>
<evidence type="ECO:0000259" key="5">
    <source>
        <dbReference type="PROSITE" id="PS50931"/>
    </source>
</evidence>
<dbReference type="SUPFAM" id="SSF46785">
    <property type="entry name" value="Winged helix' DNA-binding domain"/>
    <property type="match status" value="1"/>
</dbReference>
<gene>
    <name evidence="6" type="ORF">GCM10011611_55850</name>
</gene>
<proteinExistence type="inferred from homology"/>
<reference evidence="6" key="2">
    <citation type="submission" date="2020-09" db="EMBL/GenBank/DDBJ databases">
        <authorList>
            <person name="Sun Q."/>
            <person name="Zhou Y."/>
        </authorList>
    </citation>
    <scope>NUCLEOTIDE SEQUENCE</scope>
    <source>
        <strain evidence="6">CGMCC 1.15725</strain>
    </source>
</reference>
<feature type="domain" description="HTH lysR-type" evidence="5">
    <location>
        <begin position="15"/>
        <end position="67"/>
    </location>
</feature>
<accession>A0A8J2YZX2</accession>
<dbReference type="InterPro" id="IPR036390">
    <property type="entry name" value="WH_DNA-bd_sf"/>
</dbReference>
<evidence type="ECO:0000313" key="7">
    <source>
        <dbReference type="Proteomes" id="UP000646365"/>
    </source>
</evidence>
<dbReference type="InterPro" id="IPR036388">
    <property type="entry name" value="WH-like_DNA-bd_sf"/>
</dbReference>
<name>A0A8J2YZX2_9PROT</name>
<dbReference type="RefSeq" id="WP_229743999.1">
    <property type="nucleotide sequence ID" value="NZ_BMJQ01000018.1"/>
</dbReference>
<dbReference type="PROSITE" id="PS50931">
    <property type="entry name" value="HTH_LYSR"/>
    <property type="match status" value="1"/>
</dbReference>
<comment type="similarity">
    <text evidence="1">Belongs to the LysR transcriptional regulatory family.</text>
</comment>
<dbReference type="Gene3D" id="1.10.10.10">
    <property type="entry name" value="Winged helix-like DNA-binding domain superfamily/Winged helix DNA-binding domain"/>
    <property type="match status" value="1"/>
</dbReference>
<dbReference type="InterPro" id="IPR000847">
    <property type="entry name" value="LysR_HTH_N"/>
</dbReference>
<dbReference type="Proteomes" id="UP000646365">
    <property type="component" value="Unassembled WGS sequence"/>
</dbReference>
<dbReference type="InterPro" id="IPR058163">
    <property type="entry name" value="LysR-type_TF_proteobact-type"/>
</dbReference>
<evidence type="ECO:0000256" key="2">
    <source>
        <dbReference type="ARBA" id="ARBA00023015"/>
    </source>
</evidence>
<keyword evidence="2" id="KW-0805">Transcription regulation</keyword>
<evidence type="ECO:0000256" key="3">
    <source>
        <dbReference type="ARBA" id="ARBA00023125"/>
    </source>
</evidence>
<dbReference type="InterPro" id="IPR005119">
    <property type="entry name" value="LysR_subst-bd"/>
</dbReference>
<dbReference type="PANTHER" id="PTHR30537">
    <property type="entry name" value="HTH-TYPE TRANSCRIPTIONAL REGULATOR"/>
    <property type="match status" value="1"/>
</dbReference>
<dbReference type="GO" id="GO:0043565">
    <property type="term" value="F:sequence-specific DNA binding"/>
    <property type="evidence" value="ECO:0007669"/>
    <property type="project" value="TreeGrafter"/>
</dbReference>
<keyword evidence="4" id="KW-0804">Transcription</keyword>
<organism evidence="6 7">
    <name type="scientific">Aliidongia dinghuensis</name>
    <dbReference type="NCBI Taxonomy" id="1867774"/>
    <lineage>
        <taxon>Bacteria</taxon>
        <taxon>Pseudomonadati</taxon>
        <taxon>Pseudomonadota</taxon>
        <taxon>Alphaproteobacteria</taxon>
        <taxon>Rhodospirillales</taxon>
        <taxon>Dongiaceae</taxon>
        <taxon>Aliidongia</taxon>
    </lineage>
</organism>
<reference evidence="6" key="1">
    <citation type="journal article" date="2014" name="Int. J. Syst. Evol. Microbiol.">
        <title>Complete genome sequence of Corynebacterium casei LMG S-19264T (=DSM 44701T), isolated from a smear-ripened cheese.</title>
        <authorList>
            <consortium name="US DOE Joint Genome Institute (JGI-PGF)"/>
            <person name="Walter F."/>
            <person name="Albersmeier A."/>
            <person name="Kalinowski J."/>
            <person name="Ruckert C."/>
        </authorList>
    </citation>
    <scope>NUCLEOTIDE SEQUENCE</scope>
    <source>
        <strain evidence="6">CGMCC 1.15725</strain>
    </source>
</reference>
<dbReference type="Pfam" id="PF00126">
    <property type="entry name" value="HTH_1"/>
    <property type="match status" value="1"/>
</dbReference>
<evidence type="ECO:0000313" key="6">
    <source>
        <dbReference type="EMBL" id="GGF42245.1"/>
    </source>
</evidence>
<dbReference type="Pfam" id="PF03466">
    <property type="entry name" value="LysR_substrate"/>
    <property type="match status" value="1"/>
</dbReference>
<comment type="caution">
    <text evidence="6">The sequence shown here is derived from an EMBL/GenBank/DDBJ whole genome shotgun (WGS) entry which is preliminary data.</text>
</comment>
<dbReference type="CDD" id="cd08432">
    <property type="entry name" value="PBP2_GcdR_TrpI_HvrB_AmpR_like"/>
    <property type="match status" value="1"/>
</dbReference>
<dbReference type="SUPFAM" id="SSF53850">
    <property type="entry name" value="Periplasmic binding protein-like II"/>
    <property type="match status" value="1"/>
</dbReference>
<keyword evidence="3" id="KW-0238">DNA-binding</keyword>
<sequence>MFICCSMRTLPLGPLQAFEAAARNGSFRAAGEELGVSPSAVSHAIHKLEDWVGGELFEREGRAVRLNPGGEALFRQVSAGFDEIRHGLEIVGSRSGNVLRLHCAPSMAAQWLMPRLKRLIAEQPGLEVRLSASTDYPRFLNDEFDADICYGPPRQEGLITLPLGEETVTPMCAPDLARRIASVEDLRALDLIESEHKRVRWSAWFAANGLTPPPPRGSRFDRSFMAIAAAVDGMGVTLESTRLAESELASGRLVAPLAGKANDVSYVGHYLVFPHLTKPRRAVRSFTGWISRELNLDLPAV</sequence>
<dbReference type="PANTHER" id="PTHR30537:SF58">
    <property type="entry name" value="HTH-TYPE TRANSCRIPTIONAL REGULATOR PERR"/>
    <property type="match status" value="1"/>
</dbReference>
<dbReference type="GO" id="GO:0006351">
    <property type="term" value="P:DNA-templated transcription"/>
    <property type="evidence" value="ECO:0007669"/>
    <property type="project" value="TreeGrafter"/>
</dbReference>
<dbReference type="EMBL" id="BMJQ01000018">
    <property type="protein sequence ID" value="GGF42245.1"/>
    <property type="molecule type" value="Genomic_DNA"/>
</dbReference>
<evidence type="ECO:0000256" key="4">
    <source>
        <dbReference type="ARBA" id="ARBA00023163"/>
    </source>
</evidence>